<proteinExistence type="inferred from homology"/>
<dbReference type="Proteomes" id="UP001597192">
    <property type="component" value="Unassembled WGS sequence"/>
</dbReference>
<dbReference type="PROSITE" id="PS00653">
    <property type="entry name" value="GLYCOSYL_HYDROL_F1_2"/>
    <property type="match status" value="1"/>
</dbReference>
<dbReference type="PANTHER" id="PTHR10353">
    <property type="entry name" value="GLYCOSYL HYDROLASE"/>
    <property type="match status" value="1"/>
</dbReference>
<dbReference type="PANTHER" id="PTHR10353:SF122">
    <property type="entry name" value="6-PHOSPHO-BETA-GLUCOSIDASE ASCB-RELATED"/>
    <property type="match status" value="1"/>
</dbReference>
<comment type="similarity">
    <text evidence="2">Belongs to the glycosyl hydrolase 1 family.</text>
</comment>
<organism evidence="3 4">
    <name type="scientific">Lacticaseibacillus yichunensis</name>
    <dbReference type="NCBI Taxonomy" id="2486015"/>
    <lineage>
        <taxon>Bacteria</taxon>
        <taxon>Bacillati</taxon>
        <taxon>Bacillota</taxon>
        <taxon>Bacilli</taxon>
        <taxon>Lactobacillales</taxon>
        <taxon>Lactobacillaceae</taxon>
        <taxon>Lacticaseibacillus</taxon>
    </lineage>
</organism>
<evidence type="ECO:0000313" key="3">
    <source>
        <dbReference type="EMBL" id="MFD1431891.1"/>
    </source>
</evidence>
<dbReference type="EC" id="3.2.1.-" evidence="3"/>
<name>A0ABW4CQD4_9LACO</name>
<accession>A0ABW4CQD4</accession>
<dbReference type="SUPFAM" id="SSF51445">
    <property type="entry name" value="(Trans)glycosidases"/>
    <property type="match status" value="1"/>
</dbReference>
<keyword evidence="3" id="KW-0378">Hydrolase</keyword>
<protein>
    <submittedName>
        <fullName evidence="3">Glycoside hydrolase family 1 protein</fullName>
        <ecNumber evidence="3">3.2.1.-</ecNumber>
    </submittedName>
</protein>
<dbReference type="InterPro" id="IPR001360">
    <property type="entry name" value="Glyco_hydro_1"/>
</dbReference>
<keyword evidence="4" id="KW-1185">Reference proteome</keyword>
<dbReference type="PRINTS" id="PR00131">
    <property type="entry name" value="GLHYDRLASE1"/>
</dbReference>
<reference evidence="4" key="1">
    <citation type="journal article" date="2019" name="Int. J. Syst. Evol. Microbiol.">
        <title>The Global Catalogue of Microorganisms (GCM) 10K type strain sequencing project: providing services to taxonomists for standard genome sequencing and annotation.</title>
        <authorList>
            <consortium name="The Broad Institute Genomics Platform"/>
            <consortium name="The Broad Institute Genome Sequencing Center for Infectious Disease"/>
            <person name="Wu L."/>
            <person name="Ma J."/>
        </authorList>
    </citation>
    <scope>NUCLEOTIDE SEQUENCE [LARGE SCALE GENOMIC DNA]</scope>
    <source>
        <strain evidence="4">CCM 8947</strain>
    </source>
</reference>
<evidence type="ECO:0000313" key="4">
    <source>
        <dbReference type="Proteomes" id="UP001597192"/>
    </source>
</evidence>
<comment type="caution">
    <text evidence="3">The sequence shown here is derived from an EMBL/GenBank/DDBJ whole genome shotgun (WGS) entry which is preliminary data.</text>
</comment>
<dbReference type="InterPro" id="IPR033132">
    <property type="entry name" value="GH_1_N_CS"/>
</dbReference>
<keyword evidence="1 3" id="KW-0326">Glycosidase</keyword>
<dbReference type="Gene3D" id="3.20.20.80">
    <property type="entry name" value="Glycosidases"/>
    <property type="match status" value="1"/>
</dbReference>
<dbReference type="EMBL" id="JBHTOG010000019">
    <property type="protein sequence ID" value="MFD1431891.1"/>
    <property type="molecule type" value="Genomic_DNA"/>
</dbReference>
<gene>
    <name evidence="3" type="ORF">ACFQ47_04255</name>
</gene>
<dbReference type="GO" id="GO:0016798">
    <property type="term" value="F:hydrolase activity, acting on glycosyl bonds"/>
    <property type="evidence" value="ECO:0007669"/>
    <property type="project" value="UniProtKB-KW"/>
</dbReference>
<dbReference type="InterPro" id="IPR017853">
    <property type="entry name" value="GH"/>
</dbReference>
<evidence type="ECO:0000256" key="2">
    <source>
        <dbReference type="RuleBase" id="RU003690"/>
    </source>
</evidence>
<evidence type="ECO:0000256" key="1">
    <source>
        <dbReference type="ARBA" id="ARBA00023295"/>
    </source>
</evidence>
<dbReference type="Pfam" id="PF00232">
    <property type="entry name" value="Glyco_hydro_1"/>
    <property type="match status" value="1"/>
</dbReference>
<sequence>MTVFPTDFLWGGAIAANQAEGAWQTDGKGPSIADVTTHGIGKSEHDKAVVSGHYYPNHEAIDFYHRYQTDLTLMAGMGFNCFRTSIAWSRIYPTGEEDTPNEAGLAYYDRLFAKMHELGMTPIVTISHYETPLALHDKYGGWTSKKLIPLYEKFCRTIFTRYGHVVPYWMTFNEMNNTHTIWYAAAAIDLADDPDERVRQTFQAEHNMYVANAKAVQLAKTLMPHAHMGIMLSLSQAAVYPATCAPANVFGAMQMQRRTWVSADVQLKGHYPAFVARILRDHHVTLDVTDDELALIAENTSEFLGFSYYRSSTYKAGMGLYGDTGGVKGAPNPYLEATDWGWQIDPLGLRWMCNLVQDRYSCPMMVVENGLGMKDTVAPDGRIHDPARSDYLIKHLQALGEAIKDGCNVIGYTWWGPIDIVSAGDGQMSKRYGFIYVDKDDTGNGTLARSKKDSFDTYQHIIETNGECLFEEAQS</sequence>
<dbReference type="RefSeq" id="WP_125697681.1">
    <property type="nucleotide sequence ID" value="NZ_JBHTOG010000019.1"/>
</dbReference>